<protein>
    <submittedName>
        <fullName evidence="2">Helix-turn-helix transcriptional regulator</fullName>
    </submittedName>
</protein>
<keyword evidence="3" id="KW-1185">Reference proteome</keyword>
<reference evidence="2 3" key="1">
    <citation type="submission" date="2023-10" db="EMBL/GenBank/DDBJ databases">
        <title>Rubellicoccus peritrichatus gen. nov., sp. nov., isolated from an algae of coral reef tank.</title>
        <authorList>
            <person name="Luo J."/>
        </authorList>
    </citation>
    <scope>NUCLEOTIDE SEQUENCE [LARGE SCALE GENOMIC DNA]</scope>
    <source>
        <strain evidence="2 3">CR14</strain>
    </source>
</reference>
<accession>A0AAQ3LAI3</accession>
<dbReference type="AlphaFoldDB" id="A0AAQ3LAI3"/>
<dbReference type="Pfam" id="PF00196">
    <property type="entry name" value="GerE"/>
    <property type="match status" value="1"/>
</dbReference>
<dbReference type="InterPro" id="IPR036388">
    <property type="entry name" value="WH-like_DNA-bd_sf"/>
</dbReference>
<evidence type="ECO:0000259" key="1">
    <source>
        <dbReference type="SMART" id="SM00421"/>
    </source>
</evidence>
<dbReference type="KEGG" id="puo:RZN69_18630"/>
<dbReference type="EMBL" id="CP136920">
    <property type="protein sequence ID" value="WOO40642.1"/>
    <property type="molecule type" value="Genomic_DNA"/>
</dbReference>
<dbReference type="GO" id="GO:0006355">
    <property type="term" value="P:regulation of DNA-templated transcription"/>
    <property type="evidence" value="ECO:0007669"/>
    <property type="project" value="InterPro"/>
</dbReference>
<dbReference type="GO" id="GO:0003677">
    <property type="term" value="F:DNA binding"/>
    <property type="evidence" value="ECO:0007669"/>
    <property type="project" value="InterPro"/>
</dbReference>
<dbReference type="Gene3D" id="1.10.10.10">
    <property type="entry name" value="Winged helix-like DNA-binding domain superfamily/Winged helix DNA-binding domain"/>
    <property type="match status" value="1"/>
</dbReference>
<organism evidence="2 3">
    <name type="scientific">Rubellicoccus peritrichatus</name>
    <dbReference type="NCBI Taxonomy" id="3080537"/>
    <lineage>
        <taxon>Bacteria</taxon>
        <taxon>Pseudomonadati</taxon>
        <taxon>Verrucomicrobiota</taxon>
        <taxon>Opitutia</taxon>
        <taxon>Puniceicoccales</taxon>
        <taxon>Cerasicoccaceae</taxon>
        <taxon>Rubellicoccus</taxon>
    </lineage>
</organism>
<gene>
    <name evidence="2" type="ORF">RZN69_18630</name>
</gene>
<proteinExistence type="predicted"/>
<feature type="domain" description="HTH luxR-type" evidence="1">
    <location>
        <begin position="199"/>
        <end position="256"/>
    </location>
</feature>
<dbReference type="Proteomes" id="UP001304300">
    <property type="component" value="Chromosome"/>
</dbReference>
<dbReference type="SUPFAM" id="SSF46894">
    <property type="entry name" value="C-terminal effector domain of the bipartite response regulators"/>
    <property type="match status" value="1"/>
</dbReference>
<dbReference type="InterPro" id="IPR016032">
    <property type="entry name" value="Sig_transdc_resp-reg_C-effctor"/>
</dbReference>
<sequence length="261" mass="29847">MVSRMEDIHCLWDELVDFGASEIDDALVHFMRQIAKIVDADDVVWVGAVRLASGASARRDPQLGWRVQSARFMNPKPQQISNANRSKREQDTAPALTSIALVKEAGKPRVHRLRDGFVDLDAFKKTEHYQYIHVMTDIRDRMYAVTPIREQAESFFLFDRVGRNKRFSLRDTETVAYALRGLKWFQKELMLANGLNIADKPLSPTERKVIRLLLTEKTEAQIAEALGHSQHTTHGYVKEILKKYGVKGRTGLMALWLSRQG</sequence>
<dbReference type="RefSeq" id="WP_317832768.1">
    <property type="nucleotide sequence ID" value="NZ_CP136920.1"/>
</dbReference>
<evidence type="ECO:0000313" key="3">
    <source>
        <dbReference type="Proteomes" id="UP001304300"/>
    </source>
</evidence>
<evidence type="ECO:0000313" key="2">
    <source>
        <dbReference type="EMBL" id="WOO40642.1"/>
    </source>
</evidence>
<dbReference type="InterPro" id="IPR000792">
    <property type="entry name" value="Tscrpt_reg_LuxR_C"/>
</dbReference>
<name>A0AAQ3LAI3_9BACT</name>
<dbReference type="SMART" id="SM00421">
    <property type="entry name" value="HTH_LUXR"/>
    <property type="match status" value="1"/>
</dbReference>